<proteinExistence type="predicted"/>
<name>A0A0F9K857_9ZZZZ</name>
<dbReference type="AlphaFoldDB" id="A0A0F9K857"/>
<sequence>MARVSCLRFRLYLQEASVTSEAARNRLTRIVHDAFNHDRGLYWPNLLTVYPCPATGHLLAELLCPTSAGNDIKARINFIKERVSGGGGG</sequence>
<comment type="caution">
    <text evidence="1">The sequence shown here is derived from an EMBL/GenBank/DDBJ whole genome shotgun (WGS) entry which is preliminary data.</text>
</comment>
<accession>A0A0F9K857</accession>
<protein>
    <submittedName>
        <fullName evidence="1">Uncharacterized protein</fullName>
    </submittedName>
</protein>
<evidence type="ECO:0000313" key="1">
    <source>
        <dbReference type="EMBL" id="KKM07378.1"/>
    </source>
</evidence>
<dbReference type="EMBL" id="LAZR01015784">
    <property type="protein sequence ID" value="KKM07378.1"/>
    <property type="molecule type" value="Genomic_DNA"/>
</dbReference>
<gene>
    <name evidence="1" type="ORF">LCGC14_1734520</name>
</gene>
<feature type="non-terminal residue" evidence="1">
    <location>
        <position position="89"/>
    </location>
</feature>
<organism evidence="1">
    <name type="scientific">marine sediment metagenome</name>
    <dbReference type="NCBI Taxonomy" id="412755"/>
    <lineage>
        <taxon>unclassified sequences</taxon>
        <taxon>metagenomes</taxon>
        <taxon>ecological metagenomes</taxon>
    </lineage>
</organism>
<reference evidence="1" key="1">
    <citation type="journal article" date="2015" name="Nature">
        <title>Complex archaea that bridge the gap between prokaryotes and eukaryotes.</title>
        <authorList>
            <person name="Spang A."/>
            <person name="Saw J.H."/>
            <person name="Jorgensen S.L."/>
            <person name="Zaremba-Niedzwiedzka K."/>
            <person name="Martijn J."/>
            <person name="Lind A.E."/>
            <person name="van Eijk R."/>
            <person name="Schleper C."/>
            <person name="Guy L."/>
            <person name="Ettema T.J."/>
        </authorList>
    </citation>
    <scope>NUCLEOTIDE SEQUENCE</scope>
</reference>